<dbReference type="GO" id="GO:0043410">
    <property type="term" value="P:positive regulation of MAPK cascade"/>
    <property type="evidence" value="ECO:0007669"/>
    <property type="project" value="InterPro"/>
</dbReference>
<keyword evidence="5" id="KW-0449">Lipoprotein</keyword>
<dbReference type="OMA" id="RIVRYQH"/>
<sequence>MGICSSCLGRRRADEYIEDDEAQHLFDDPNTVNYGSFEQQHVMAQEDPQEVQREIEALQRVVARTSDNMVDIYDIIPASNDKATTAVLQPGTFAFHGQDPTAARFQTLLAKLSSHEDLASAARIDWGTPDDDHFEMQQGAPPIKVAGGEPLLGNFADAAAAMR</sequence>
<dbReference type="GO" id="GO:0071230">
    <property type="term" value="P:cellular response to amino acid stimulus"/>
    <property type="evidence" value="ECO:0007669"/>
    <property type="project" value="InterPro"/>
</dbReference>
<dbReference type="InterPro" id="IPR028209">
    <property type="entry name" value="LAMTOR1/MEH1"/>
</dbReference>
<dbReference type="GO" id="GO:0045121">
    <property type="term" value="C:membrane raft"/>
    <property type="evidence" value="ECO:0007669"/>
    <property type="project" value="InterPro"/>
</dbReference>
<protein>
    <recommendedName>
        <fullName evidence="8">Late endosomal/lysosomal adaptor and MAPK and MTOR activator-like protein</fullName>
    </recommendedName>
</protein>
<evidence type="ECO:0000313" key="7">
    <source>
        <dbReference type="Proteomes" id="UP000008066"/>
    </source>
</evidence>
<dbReference type="HOGENOM" id="CLU_108580_0_0_1"/>
<comment type="subcellular location">
    <subcellularLocation>
        <location evidence="1">Endomembrane system</location>
    </subcellularLocation>
</comment>
<evidence type="ECO:0000256" key="2">
    <source>
        <dbReference type="ARBA" id="ARBA00022707"/>
    </source>
</evidence>
<name>G0SEM8_CHATD</name>
<keyword evidence="3" id="KW-0472">Membrane</keyword>
<dbReference type="GO" id="GO:0016197">
    <property type="term" value="P:endosomal transport"/>
    <property type="evidence" value="ECO:0007669"/>
    <property type="project" value="InterPro"/>
</dbReference>
<keyword evidence="2" id="KW-0519">Myristate</keyword>
<gene>
    <name evidence="6" type="ORF">CTHT_0064310</name>
</gene>
<evidence type="ECO:0000256" key="1">
    <source>
        <dbReference type="ARBA" id="ARBA00004308"/>
    </source>
</evidence>
<dbReference type="eggNOG" id="ENOG502SGDI">
    <property type="taxonomic scope" value="Eukaryota"/>
</dbReference>
<dbReference type="GO" id="GO:0032008">
    <property type="term" value="P:positive regulation of TOR signaling"/>
    <property type="evidence" value="ECO:0007669"/>
    <property type="project" value="InterPro"/>
</dbReference>
<evidence type="ECO:0000256" key="5">
    <source>
        <dbReference type="ARBA" id="ARBA00023288"/>
    </source>
</evidence>
<keyword evidence="7" id="KW-1185">Reference proteome</keyword>
<organism evidence="7">
    <name type="scientific">Chaetomium thermophilum (strain DSM 1495 / CBS 144.50 / IMI 039719)</name>
    <name type="common">Thermochaetoides thermophila</name>
    <dbReference type="NCBI Taxonomy" id="759272"/>
    <lineage>
        <taxon>Eukaryota</taxon>
        <taxon>Fungi</taxon>
        <taxon>Dikarya</taxon>
        <taxon>Ascomycota</taxon>
        <taxon>Pezizomycotina</taxon>
        <taxon>Sordariomycetes</taxon>
        <taxon>Sordariomycetidae</taxon>
        <taxon>Sordariales</taxon>
        <taxon>Chaetomiaceae</taxon>
        <taxon>Thermochaetoides</taxon>
    </lineage>
</organism>
<dbReference type="GO" id="GO:0071986">
    <property type="term" value="C:Ragulator complex"/>
    <property type="evidence" value="ECO:0007669"/>
    <property type="project" value="InterPro"/>
</dbReference>
<dbReference type="Proteomes" id="UP000008066">
    <property type="component" value="Unassembled WGS sequence"/>
</dbReference>
<evidence type="ECO:0000256" key="4">
    <source>
        <dbReference type="ARBA" id="ARBA00023139"/>
    </source>
</evidence>
<proteinExistence type="predicted"/>
<evidence type="ECO:0000256" key="3">
    <source>
        <dbReference type="ARBA" id="ARBA00023136"/>
    </source>
</evidence>
<dbReference type="OrthoDB" id="5299893at2759"/>
<dbReference type="KEGG" id="cthr:CTHT_0064310"/>
<dbReference type="SMART" id="SM01262">
    <property type="entry name" value="LAMTOR"/>
    <property type="match status" value="1"/>
</dbReference>
<dbReference type="GO" id="GO:0031902">
    <property type="term" value="C:late endosome membrane"/>
    <property type="evidence" value="ECO:0007669"/>
    <property type="project" value="InterPro"/>
</dbReference>
<dbReference type="RefSeq" id="XP_006696736.1">
    <property type="nucleotide sequence ID" value="XM_006696673.1"/>
</dbReference>
<accession>G0SEM8</accession>
<keyword evidence="4" id="KW-0564">Palmitate</keyword>
<dbReference type="EMBL" id="GL988046">
    <property type="protein sequence ID" value="EGS18405.1"/>
    <property type="molecule type" value="Genomic_DNA"/>
</dbReference>
<reference evidence="6 7" key="1">
    <citation type="journal article" date="2011" name="Cell">
        <title>Insight into structure and assembly of the nuclear pore complex by utilizing the genome of a eukaryotic thermophile.</title>
        <authorList>
            <person name="Amlacher S."/>
            <person name="Sarges P."/>
            <person name="Flemming D."/>
            <person name="van Noort V."/>
            <person name="Kunze R."/>
            <person name="Devos D.P."/>
            <person name="Arumugam M."/>
            <person name="Bork P."/>
            <person name="Hurt E."/>
        </authorList>
    </citation>
    <scope>NUCLEOTIDE SEQUENCE [LARGE SCALE GENOMIC DNA]</scope>
    <source>
        <strain evidence="7">DSM 1495 / CBS 144.50 / IMI 039719</strain>
    </source>
</reference>
<dbReference type="GO" id="GO:0001919">
    <property type="term" value="P:regulation of receptor recycling"/>
    <property type="evidence" value="ECO:0007669"/>
    <property type="project" value="InterPro"/>
</dbReference>
<dbReference type="Pfam" id="PF15454">
    <property type="entry name" value="LAMTOR"/>
    <property type="match status" value="1"/>
</dbReference>
<evidence type="ECO:0000313" key="6">
    <source>
        <dbReference type="EMBL" id="EGS18405.1"/>
    </source>
</evidence>
<dbReference type="AlphaFoldDB" id="G0SEM8"/>
<dbReference type="GeneID" id="18260469"/>
<evidence type="ECO:0008006" key="8">
    <source>
        <dbReference type="Google" id="ProtNLM"/>
    </source>
</evidence>